<accession>A0A345Z319</accession>
<proteinExistence type="predicted"/>
<dbReference type="OrthoDB" id="9848285at2"/>
<dbReference type="AlphaFoldDB" id="A0A345Z319"/>
<dbReference type="EMBL" id="CP031376">
    <property type="protein sequence ID" value="AXK50998.1"/>
    <property type="molecule type" value="Genomic_DNA"/>
</dbReference>
<dbReference type="SUPFAM" id="SSF52833">
    <property type="entry name" value="Thioredoxin-like"/>
    <property type="match status" value="1"/>
</dbReference>
<dbReference type="RefSeq" id="WP_115557915.1">
    <property type="nucleotide sequence ID" value="NZ_CP031376.1"/>
</dbReference>
<evidence type="ECO:0000313" key="2">
    <source>
        <dbReference type="Proteomes" id="UP000254792"/>
    </source>
</evidence>
<reference evidence="1 2" key="1">
    <citation type="submission" date="2018-07" db="EMBL/GenBank/DDBJ databases">
        <title>Complete genome sequence of Spiroplasma alleghenense PLHS-1 (ATCC 51752).</title>
        <authorList>
            <person name="Chou L."/>
            <person name="Lee T.-Y."/>
            <person name="Tsai Y.-M."/>
            <person name="Kuo C.-H."/>
        </authorList>
    </citation>
    <scope>NUCLEOTIDE SEQUENCE [LARGE SCALE GENOMIC DNA]</scope>
    <source>
        <strain evidence="1 2">PLHS-1</strain>
    </source>
</reference>
<evidence type="ECO:0000313" key="1">
    <source>
        <dbReference type="EMBL" id="AXK50998.1"/>
    </source>
</evidence>
<name>A0A345Z319_9MOLU</name>
<protein>
    <submittedName>
        <fullName evidence="1">Peroxiredoxin Q/BCP</fullName>
    </submittedName>
</protein>
<dbReference type="Gene3D" id="3.40.30.10">
    <property type="entry name" value="Glutaredoxin"/>
    <property type="match status" value="1"/>
</dbReference>
<dbReference type="InterPro" id="IPR036249">
    <property type="entry name" value="Thioredoxin-like_sf"/>
</dbReference>
<organism evidence="1 2">
    <name type="scientific">Spiroplasma alleghenense</name>
    <dbReference type="NCBI Taxonomy" id="216931"/>
    <lineage>
        <taxon>Bacteria</taxon>
        <taxon>Bacillati</taxon>
        <taxon>Mycoplasmatota</taxon>
        <taxon>Mollicutes</taxon>
        <taxon>Entomoplasmatales</taxon>
        <taxon>Spiroplasmataceae</taxon>
        <taxon>Spiroplasma</taxon>
    </lineage>
</organism>
<gene>
    <name evidence="1" type="ORF">SALLE_v1c03240</name>
</gene>
<dbReference type="KEGG" id="salx:SALLE_v1c03240"/>
<keyword evidence="2" id="KW-1185">Reference proteome</keyword>
<sequence>MGWKLREYSIYHQNGVKISFTNLINIKPLIFWFFPEDEEYYLEIVEFNNELKKHNPCEYQIIGICRTLPGNNNHKLINLEENIILISDFDGTLTNVFNVVFFENTIEFSRPIIQKSIFLLSSDLNIKKEFRSKYQEWDLSEIQREIYYGLKNYSLQIK</sequence>
<dbReference type="Proteomes" id="UP000254792">
    <property type="component" value="Chromosome"/>
</dbReference>